<keyword evidence="1" id="KW-0472">Membrane</keyword>
<name>A0A6P1MIF8_9BACT</name>
<keyword evidence="1" id="KW-1133">Transmembrane helix</keyword>
<reference evidence="2 3" key="1">
    <citation type="submission" date="2020-01" db="EMBL/GenBank/DDBJ databases">
        <title>Ponticoccus aerotolerans gen. nov., sp. nov., an anaerobic bacterium and proposal of Ponticoccusceae fam. nov., Ponticoccusles ord. nov. and Ponticoccuse classis nov. in the phylum Kiritimatiellaeota.</title>
        <authorList>
            <person name="Zhou L.Y."/>
            <person name="Du Z.J."/>
        </authorList>
    </citation>
    <scope>NUCLEOTIDE SEQUENCE [LARGE SCALE GENOMIC DNA]</scope>
    <source>
        <strain evidence="2 3">S-5007</strain>
    </source>
</reference>
<dbReference type="Gene3D" id="3.30.700.10">
    <property type="entry name" value="Glycoprotein, Type 4 Pilin"/>
    <property type="match status" value="1"/>
</dbReference>
<dbReference type="Proteomes" id="UP000464954">
    <property type="component" value="Chromosome"/>
</dbReference>
<proteinExistence type="predicted"/>
<dbReference type="KEGG" id="taer:GT409_15760"/>
<feature type="transmembrane region" description="Helical" evidence="1">
    <location>
        <begin position="12"/>
        <end position="33"/>
    </location>
</feature>
<protein>
    <submittedName>
        <fullName evidence="2">Prepilin-type N-terminal cleavage/methylation domain-containing protein</fullName>
    </submittedName>
</protein>
<organism evidence="2 3">
    <name type="scientific">Tichowtungia aerotolerans</name>
    <dbReference type="NCBI Taxonomy" id="2697043"/>
    <lineage>
        <taxon>Bacteria</taxon>
        <taxon>Pseudomonadati</taxon>
        <taxon>Kiritimatiellota</taxon>
        <taxon>Tichowtungiia</taxon>
        <taxon>Tichowtungiales</taxon>
        <taxon>Tichowtungiaceae</taxon>
        <taxon>Tichowtungia</taxon>
    </lineage>
</organism>
<evidence type="ECO:0000313" key="3">
    <source>
        <dbReference type="Proteomes" id="UP000464954"/>
    </source>
</evidence>
<keyword evidence="3" id="KW-1185">Reference proteome</keyword>
<dbReference type="InterPro" id="IPR045584">
    <property type="entry name" value="Pilin-like"/>
</dbReference>
<dbReference type="NCBIfam" id="TIGR02532">
    <property type="entry name" value="IV_pilin_GFxxxE"/>
    <property type="match status" value="1"/>
</dbReference>
<evidence type="ECO:0000256" key="1">
    <source>
        <dbReference type="SAM" id="Phobius"/>
    </source>
</evidence>
<sequence>MTVNIKKRAMTLIEIMMVVSIIGLLGVFLIPAVKKAVERRKNGLCASKMRIAVNAFELCRSETGSYPEDVNRAVIPAEMTEYFSDLGITWWQSTTEVGGKWDWDKKNNFLYSISIVDPTASQAQLEDLDAMLDDGNLLTGDFRKVSTRYHYILVEE</sequence>
<dbReference type="EMBL" id="CP047593">
    <property type="protein sequence ID" value="QHI70835.1"/>
    <property type="molecule type" value="Genomic_DNA"/>
</dbReference>
<dbReference type="RefSeq" id="WP_160630007.1">
    <property type="nucleotide sequence ID" value="NZ_CP047593.1"/>
</dbReference>
<dbReference type="SUPFAM" id="SSF54523">
    <property type="entry name" value="Pili subunits"/>
    <property type="match status" value="1"/>
</dbReference>
<dbReference type="InterPro" id="IPR012902">
    <property type="entry name" value="N_methyl_site"/>
</dbReference>
<keyword evidence="1" id="KW-0812">Transmembrane</keyword>
<accession>A0A6P1MIF8</accession>
<evidence type="ECO:0000313" key="2">
    <source>
        <dbReference type="EMBL" id="QHI70835.1"/>
    </source>
</evidence>
<gene>
    <name evidence="2" type="ORF">GT409_15760</name>
</gene>
<dbReference type="AlphaFoldDB" id="A0A6P1MIF8"/>